<name>A0AA86TB57_9BACT</name>
<dbReference type="PROSITE" id="PS01123">
    <property type="entry name" value="TNASE_1"/>
    <property type="match status" value="1"/>
</dbReference>
<dbReference type="EMBL" id="OX365700">
    <property type="protein sequence ID" value="CAI4033753.1"/>
    <property type="molecule type" value="Genomic_DNA"/>
</dbReference>
<dbReference type="Pfam" id="PF00565">
    <property type="entry name" value="SNase"/>
    <property type="match status" value="1"/>
</dbReference>
<dbReference type="InterPro" id="IPR002071">
    <property type="entry name" value="Thermonucl_AS"/>
</dbReference>
<protein>
    <submittedName>
        <fullName evidence="6">TNase-like domain-containing protein</fullName>
    </submittedName>
</protein>
<dbReference type="Gene3D" id="2.40.50.90">
    <property type="match status" value="1"/>
</dbReference>
<dbReference type="AlphaFoldDB" id="A0AA86TB57"/>
<dbReference type="KEGG" id="nti:DNFV4_04195"/>
<evidence type="ECO:0000256" key="3">
    <source>
        <dbReference type="ARBA" id="ARBA00022801"/>
    </source>
</evidence>
<proteinExistence type="predicted"/>
<organism evidence="6 7">
    <name type="scientific">Nitrospira tepida</name>
    <dbReference type="NCBI Taxonomy" id="2973512"/>
    <lineage>
        <taxon>Bacteria</taxon>
        <taxon>Pseudomonadati</taxon>
        <taxon>Nitrospirota</taxon>
        <taxon>Nitrospiria</taxon>
        <taxon>Nitrospirales</taxon>
        <taxon>Nitrospiraceae</taxon>
        <taxon>Nitrospira</taxon>
    </lineage>
</organism>
<keyword evidence="2" id="KW-0255">Endonuclease</keyword>
<dbReference type="Proteomes" id="UP001179121">
    <property type="component" value="Chromosome"/>
</dbReference>
<accession>A0AA86TB57</accession>
<dbReference type="RefSeq" id="WP_289271188.1">
    <property type="nucleotide sequence ID" value="NZ_OX365700.1"/>
</dbReference>
<dbReference type="PROSITE" id="PS50830">
    <property type="entry name" value="TNASE_3"/>
    <property type="match status" value="1"/>
</dbReference>
<dbReference type="InterPro" id="IPR016071">
    <property type="entry name" value="Staphylococal_nuclease_OB-fold"/>
</dbReference>
<dbReference type="PANTHER" id="PTHR12302:SF3">
    <property type="entry name" value="SERINE_THREONINE-PROTEIN KINASE 31"/>
    <property type="match status" value="1"/>
</dbReference>
<keyword evidence="3" id="KW-0378">Hydrolase</keyword>
<evidence type="ECO:0000259" key="5">
    <source>
        <dbReference type="PROSITE" id="PS50830"/>
    </source>
</evidence>
<feature type="domain" description="TNase-like" evidence="5">
    <location>
        <begin position="29"/>
        <end position="148"/>
    </location>
</feature>
<gene>
    <name evidence="6" type="ORF">DNFV4_04195</name>
</gene>
<dbReference type="GO" id="GO:0004519">
    <property type="term" value="F:endonuclease activity"/>
    <property type="evidence" value="ECO:0007669"/>
    <property type="project" value="UniProtKB-KW"/>
</dbReference>
<feature type="region of interest" description="Disordered" evidence="4">
    <location>
        <begin position="127"/>
        <end position="166"/>
    </location>
</feature>
<dbReference type="GO" id="GO:0016787">
    <property type="term" value="F:hydrolase activity"/>
    <property type="evidence" value="ECO:0007669"/>
    <property type="project" value="UniProtKB-KW"/>
</dbReference>
<dbReference type="GO" id="GO:0003676">
    <property type="term" value="F:nucleic acid binding"/>
    <property type="evidence" value="ECO:0007669"/>
    <property type="project" value="InterPro"/>
</dbReference>
<dbReference type="SUPFAM" id="SSF50199">
    <property type="entry name" value="Staphylococcal nuclease"/>
    <property type="match status" value="1"/>
</dbReference>
<keyword evidence="1" id="KW-0540">Nuclease</keyword>
<sequence length="166" mass="18391">MTILGTGFNRLTLGLGFLTVMIPGVVYAAEFRADVFRVIDGDTLEVRHHGRSERIRVEGIDCPELKQPYGKEAKRAVMALVIGSPVTLKTYGRSHDGALRADVFLQNGRRLSQILLEEGLAWKVATTDSSGGDGEGEARYAKRGLWADPNPTPPWKFRAAQVRKRR</sequence>
<keyword evidence="7" id="KW-1185">Reference proteome</keyword>
<dbReference type="InterPro" id="IPR035437">
    <property type="entry name" value="SNase_OB-fold_sf"/>
</dbReference>
<evidence type="ECO:0000256" key="2">
    <source>
        <dbReference type="ARBA" id="ARBA00022759"/>
    </source>
</evidence>
<reference evidence="6" key="1">
    <citation type="submission" date="2022-10" db="EMBL/GenBank/DDBJ databases">
        <authorList>
            <person name="Koch H."/>
        </authorList>
    </citation>
    <scope>NUCLEOTIDE SEQUENCE</scope>
    <source>
        <strain evidence="6">DNF</strain>
    </source>
</reference>
<dbReference type="SMART" id="SM00318">
    <property type="entry name" value="SNc"/>
    <property type="match status" value="1"/>
</dbReference>
<evidence type="ECO:0000313" key="6">
    <source>
        <dbReference type="EMBL" id="CAI4033753.1"/>
    </source>
</evidence>
<evidence type="ECO:0000256" key="4">
    <source>
        <dbReference type="SAM" id="MobiDB-lite"/>
    </source>
</evidence>
<evidence type="ECO:0000313" key="7">
    <source>
        <dbReference type="Proteomes" id="UP001179121"/>
    </source>
</evidence>
<evidence type="ECO:0000256" key="1">
    <source>
        <dbReference type="ARBA" id="ARBA00022722"/>
    </source>
</evidence>
<dbReference type="PANTHER" id="PTHR12302">
    <property type="entry name" value="EBNA2 BINDING PROTEIN P100"/>
    <property type="match status" value="1"/>
</dbReference>